<dbReference type="OrthoDB" id="6159439at2759"/>
<keyword evidence="4 8" id="KW-0238">DNA-binding</keyword>
<keyword evidence="3" id="KW-0805">Transcription regulation</keyword>
<evidence type="ECO:0000256" key="4">
    <source>
        <dbReference type="ARBA" id="ARBA00023125"/>
    </source>
</evidence>
<dbReference type="InterPro" id="IPR001356">
    <property type="entry name" value="HD"/>
</dbReference>
<evidence type="ECO:0000256" key="10">
    <source>
        <dbReference type="SAM" id="MobiDB-lite"/>
    </source>
</evidence>
<organism evidence="12 13">
    <name type="scientific">Aquilegia coerulea</name>
    <name type="common">Rocky mountain columbine</name>
    <dbReference type="NCBI Taxonomy" id="218851"/>
    <lineage>
        <taxon>Eukaryota</taxon>
        <taxon>Viridiplantae</taxon>
        <taxon>Streptophyta</taxon>
        <taxon>Embryophyta</taxon>
        <taxon>Tracheophyta</taxon>
        <taxon>Spermatophyta</taxon>
        <taxon>Magnoliopsida</taxon>
        <taxon>Ranunculales</taxon>
        <taxon>Ranunculaceae</taxon>
        <taxon>Thalictroideae</taxon>
        <taxon>Aquilegia</taxon>
    </lineage>
</organism>
<protein>
    <recommendedName>
        <fullName evidence="11">Homeobox domain-containing protein</fullName>
    </recommendedName>
</protein>
<dbReference type="InterPro" id="IPR050762">
    <property type="entry name" value="HD-ZIP_Homeobox_LZ_Class_II"/>
</dbReference>
<keyword evidence="13" id="KW-1185">Reference proteome</keyword>
<dbReference type="PANTHER" id="PTHR45714:SF8">
    <property type="entry name" value="HOMEOBOX-LEUCINE ZIPPER PROTEIN ATHB-17"/>
    <property type="match status" value="1"/>
</dbReference>
<dbReference type="GO" id="GO:0000981">
    <property type="term" value="F:DNA-binding transcription factor activity, RNA polymerase II-specific"/>
    <property type="evidence" value="ECO:0007669"/>
    <property type="project" value="InterPro"/>
</dbReference>
<evidence type="ECO:0000256" key="3">
    <source>
        <dbReference type="ARBA" id="ARBA00023015"/>
    </source>
</evidence>
<dbReference type="EMBL" id="KZ305058">
    <property type="protein sequence ID" value="PIA33543.1"/>
    <property type="molecule type" value="Genomic_DNA"/>
</dbReference>
<feature type="compositionally biased region" description="Polar residues" evidence="10">
    <location>
        <begin position="19"/>
        <end position="32"/>
    </location>
</feature>
<evidence type="ECO:0000256" key="6">
    <source>
        <dbReference type="ARBA" id="ARBA00023163"/>
    </source>
</evidence>
<dbReference type="Proteomes" id="UP000230069">
    <property type="component" value="Unassembled WGS sequence"/>
</dbReference>
<dbReference type="PROSITE" id="PS00027">
    <property type="entry name" value="HOMEOBOX_1"/>
    <property type="match status" value="1"/>
</dbReference>
<keyword evidence="6" id="KW-0804">Transcription</keyword>
<dbReference type="GO" id="GO:0005634">
    <property type="term" value="C:nucleus"/>
    <property type="evidence" value="ECO:0007669"/>
    <property type="project" value="UniProtKB-SubCell"/>
</dbReference>
<evidence type="ECO:0000256" key="5">
    <source>
        <dbReference type="ARBA" id="ARBA00023155"/>
    </source>
</evidence>
<dbReference type="Gene3D" id="1.10.10.60">
    <property type="entry name" value="Homeodomain-like"/>
    <property type="match status" value="1"/>
</dbReference>
<dbReference type="FunCoup" id="A0A2G5CQG9">
    <property type="interactions" value="68"/>
</dbReference>
<feature type="region of interest" description="Disordered" evidence="10">
    <location>
        <begin position="19"/>
        <end position="86"/>
    </location>
</feature>
<proteinExistence type="inferred from homology"/>
<dbReference type="SUPFAM" id="SSF46689">
    <property type="entry name" value="Homeodomain-like"/>
    <property type="match status" value="1"/>
</dbReference>
<dbReference type="InterPro" id="IPR003106">
    <property type="entry name" value="Leu_zip_homeo"/>
</dbReference>
<reference evidence="12 13" key="1">
    <citation type="submission" date="2017-09" db="EMBL/GenBank/DDBJ databases">
        <title>WGS assembly of Aquilegia coerulea Goldsmith.</title>
        <authorList>
            <person name="Hodges S."/>
            <person name="Kramer E."/>
            <person name="Nordborg M."/>
            <person name="Tomkins J."/>
            <person name="Borevitz J."/>
            <person name="Derieg N."/>
            <person name="Yan J."/>
            <person name="Mihaltcheva S."/>
            <person name="Hayes R.D."/>
            <person name="Rokhsar D."/>
        </authorList>
    </citation>
    <scope>NUCLEOTIDE SEQUENCE [LARGE SCALE GENOMIC DNA]</scope>
    <source>
        <strain evidence="13">cv. Goldsmith</strain>
    </source>
</reference>
<keyword evidence="5 8" id="KW-0371">Homeobox</keyword>
<dbReference type="InterPro" id="IPR000047">
    <property type="entry name" value="HTH_motif"/>
</dbReference>
<dbReference type="SMART" id="SM00389">
    <property type="entry name" value="HOX"/>
    <property type="match status" value="1"/>
</dbReference>
<evidence type="ECO:0000313" key="13">
    <source>
        <dbReference type="Proteomes" id="UP000230069"/>
    </source>
</evidence>
<keyword evidence="7 8" id="KW-0539">Nucleus</keyword>
<feature type="compositionally biased region" description="Gly residues" evidence="10">
    <location>
        <begin position="69"/>
        <end position="81"/>
    </location>
</feature>
<evidence type="ECO:0000256" key="9">
    <source>
        <dbReference type="RuleBase" id="RU000682"/>
    </source>
</evidence>
<comment type="similarity">
    <text evidence="2">Belongs to the HD-ZIP homeobox family. Class II subfamily.</text>
</comment>
<dbReference type="InterPro" id="IPR017970">
    <property type="entry name" value="Homeobox_CS"/>
</dbReference>
<dbReference type="FunFam" id="1.10.10.60:FF:000577">
    <property type="entry name" value="Homeobox-leucine zipper protein 18"/>
    <property type="match status" value="1"/>
</dbReference>
<dbReference type="CDD" id="cd00086">
    <property type="entry name" value="homeodomain"/>
    <property type="match status" value="1"/>
</dbReference>
<evidence type="ECO:0000256" key="1">
    <source>
        <dbReference type="ARBA" id="ARBA00004123"/>
    </source>
</evidence>
<feature type="DNA-binding region" description="Homeobox" evidence="8">
    <location>
        <begin position="83"/>
        <end position="142"/>
    </location>
</feature>
<dbReference type="InParanoid" id="A0A2G5CQG9"/>
<dbReference type="GO" id="GO:0043565">
    <property type="term" value="F:sequence-specific DNA binding"/>
    <property type="evidence" value="ECO:0007669"/>
    <property type="project" value="InterPro"/>
</dbReference>
<comment type="subcellular location">
    <subcellularLocation>
        <location evidence="1 8 9">Nucleus</location>
    </subcellularLocation>
</comment>
<dbReference type="PANTHER" id="PTHR45714">
    <property type="entry name" value="HOMEOBOX-LEUCINE ZIPPER PROTEIN HAT14"/>
    <property type="match status" value="1"/>
</dbReference>
<dbReference type="Pfam" id="PF02183">
    <property type="entry name" value="HALZ"/>
    <property type="match status" value="1"/>
</dbReference>
<gene>
    <name evidence="12" type="ORF">AQUCO_04100167v1</name>
</gene>
<sequence>MASLHSSCSLELSVSVPGFTSSSASLHSTTGDGSAKRDFDINEVPLTMEEDQESWLAKANDDKYEEQDSGGGGGGGGGDGYGSSNKKLRLTKEQTDLLEESFKQNRVLNAKQKDALAFQLGLKPRQVEVWFQNRRARTKLKQTEMECEYLKICFTTLTEENKRLQREAEQLRALRRVGQPPNNCEPLPAESTLTMCPRCERVTSRSSSSTSNELRHSPQPSAYCPEVLRI</sequence>
<evidence type="ECO:0000256" key="7">
    <source>
        <dbReference type="ARBA" id="ARBA00023242"/>
    </source>
</evidence>
<evidence type="ECO:0000256" key="2">
    <source>
        <dbReference type="ARBA" id="ARBA00006074"/>
    </source>
</evidence>
<dbReference type="PRINTS" id="PR00031">
    <property type="entry name" value="HTHREPRESSR"/>
</dbReference>
<dbReference type="SMART" id="SM00340">
    <property type="entry name" value="HALZ"/>
    <property type="match status" value="1"/>
</dbReference>
<name>A0A2G5CQG9_AQUCA</name>
<dbReference type="PROSITE" id="PS50071">
    <property type="entry name" value="HOMEOBOX_2"/>
    <property type="match status" value="1"/>
</dbReference>
<feature type="domain" description="Homeobox" evidence="11">
    <location>
        <begin position="81"/>
        <end position="141"/>
    </location>
</feature>
<accession>A0A2G5CQG9</accession>
<evidence type="ECO:0000313" key="12">
    <source>
        <dbReference type="EMBL" id="PIA33543.1"/>
    </source>
</evidence>
<dbReference type="InterPro" id="IPR009057">
    <property type="entry name" value="Homeodomain-like_sf"/>
</dbReference>
<dbReference type="Pfam" id="PF00046">
    <property type="entry name" value="Homeodomain"/>
    <property type="match status" value="1"/>
</dbReference>
<evidence type="ECO:0000256" key="8">
    <source>
        <dbReference type="PROSITE-ProRule" id="PRU00108"/>
    </source>
</evidence>
<dbReference type="AlphaFoldDB" id="A0A2G5CQG9"/>
<evidence type="ECO:0000259" key="11">
    <source>
        <dbReference type="PROSITE" id="PS50071"/>
    </source>
</evidence>